<dbReference type="GO" id="GO:1903805">
    <property type="term" value="P:L-valine import across plasma membrane"/>
    <property type="evidence" value="ECO:0007669"/>
    <property type="project" value="TreeGrafter"/>
</dbReference>
<dbReference type="GO" id="GO:0016887">
    <property type="term" value="F:ATP hydrolysis activity"/>
    <property type="evidence" value="ECO:0007669"/>
    <property type="project" value="InterPro"/>
</dbReference>
<reference evidence="5" key="1">
    <citation type="journal article" date="2020" name="mSystems">
        <title>Genome- and Community-Level Interaction Insights into Carbon Utilization and Element Cycling Functions of Hydrothermarchaeota in Hydrothermal Sediment.</title>
        <authorList>
            <person name="Zhou Z."/>
            <person name="Liu Y."/>
            <person name="Xu W."/>
            <person name="Pan J."/>
            <person name="Luo Z.H."/>
            <person name="Li M."/>
        </authorList>
    </citation>
    <scope>NUCLEOTIDE SEQUENCE [LARGE SCALE GENOMIC DNA]</scope>
    <source>
        <strain evidence="5">SpSt-477</strain>
    </source>
</reference>
<dbReference type="PANTHER" id="PTHR45772:SF7">
    <property type="entry name" value="AMINO ACID ABC TRANSPORTER ATP-BINDING PROTEIN"/>
    <property type="match status" value="1"/>
</dbReference>
<dbReference type="Gene3D" id="3.40.50.300">
    <property type="entry name" value="P-loop containing nucleotide triphosphate hydrolases"/>
    <property type="match status" value="1"/>
</dbReference>
<dbReference type="GO" id="GO:0015192">
    <property type="term" value="F:L-phenylalanine transmembrane transporter activity"/>
    <property type="evidence" value="ECO:0007669"/>
    <property type="project" value="TreeGrafter"/>
</dbReference>
<dbReference type="Pfam" id="PF00005">
    <property type="entry name" value="ABC_tran"/>
    <property type="match status" value="1"/>
</dbReference>
<dbReference type="InterPro" id="IPR003593">
    <property type="entry name" value="AAA+_ATPase"/>
</dbReference>
<sequence>MLHVENLQKSFDGFMAVCDAHLDVSKGDIVAVIGPNGAGKTTLFNLITGQLRPDRGRVLFKGEDITGLAPYRICERGICRSFQIVNVFPRLSVFENVQVAVLAHQKRALDLMKPARNQGKSETERILAGFGLLEHKDRKAGTLSHGDQKVLEMAIALGNEPDLLILDEPTAGMSPEETAHCLTLMKRLSAETGVTILFCEHDMELVFAVSTSIMVMQQGTTIIQDRPHVVRASREVQEAYLGECPNAA</sequence>
<dbReference type="CDD" id="cd03219">
    <property type="entry name" value="ABC_Mj1267_LivG_branched"/>
    <property type="match status" value="1"/>
</dbReference>
<evidence type="ECO:0000256" key="1">
    <source>
        <dbReference type="ARBA" id="ARBA00022448"/>
    </source>
</evidence>
<evidence type="ECO:0000256" key="3">
    <source>
        <dbReference type="ARBA" id="ARBA00022840"/>
    </source>
</evidence>
<dbReference type="PROSITE" id="PS00211">
    <property type="entry name" value="ABC_TRANSPORTER_1"/>
    <property type="match status" value="1"/>
</dbReference>
<dbReference type="InterPro" id="IPR017871">
    <property type="entry name" value="ABC_transporter-like_CS"/>
</dbReference>
<accession>A0A7C4VZ14</accession>
<dbReference type="SMART" id="SM00382">
    <property type="entry name" value="AAA"/>
    <property type="match status" value="1"/>
</dbReference>
<dbReference type="GO" id="GO:0042941">
    <property type="term" value="P:D-alanine transmembrane transport"/>
    <property type="evidence" value="ECO:0007669"/>
    <property type="project" value="TreeGrafter"/>
</dbReference>
<dbReference type="InterPro" id="IPR003439">
    <property type="entry name" value="ABC_transporter-like_ATP-bd"/>
</dbReference>
<protein>
    <submittedName>
        <fullName evidence="5">ABC transporter ATP-binding protein</fullName>
    </submittedName>
</protein>
<dbReference type="InterPro" id="IPR027417">
    <property type="entry name" value="P-loop_NTPase"/>
</dbReference>
<dbReference type="AlphaFoldDB" id="A0A7C4VZ14"/>
<dbReference type="PANTHER" id="PTHR45772">
    <property type="entry name" value="CONSERVED COMPONENT OF ABC TRANSPORTER FOR NATURAL AMINO ACIDS-RELATED"/>
    <property type="match status" value="1"/>
</dbReference>
<dbReference type="GO" id="GO:0015808">
    <property type="term" value="P:L-alanine transport"/>
    <property type="evidence" value="ECO:0007669"/>
    <property type="project" value="TreeGrafter"/>
</dbReference>
<dbReference type="InterPro" id="IPR051120">
    <property type="entry name" value="ABC_AA/LPS_Transport"/>
</dbReference>
<dbReference type="GO" id="GO:0015188">
    <property type="term" value="F:L-isoleucine transmembrane transporter activity"/>
    <property type="evidence" value="ECO:0007669"/>
    <property type="project" value="TreeGrafter"/>
</dbReference>
<comment type="caution">
    <text evidence="5">The sequence shown here is derived from an EMBL/GenBank/DDBJ whole genome shotgun (WGS) entry which is preliminary data.</text>
</comment>
<dbReference type="FunFam" id="3.40.50.300:FF:000421">
    <property type="entry name" value="Branched-chain amino acid ABC transporter ATP-binding protein"/>
    <property type="match status" value="1"/>
</dbReference>
<dbReference type="GO" id="GO:1903806">
    <property type="term" value="P:L-isoleucine import across plasma membrane"/>
    <property type="evidence" value="ECO:0007669"/>
    <property type="project" value="TreeGrafter"/>
</dbReference>
<evidence type="ECO:0000256" key="2">
    <source>
        <dbReference type="ARBA" id="ARBA00022741"/>
    </source>
</evidence>
<dbReference type="GO" id="GO:0005524">
    <property type="term" value="F:ATP binding"/>
    <property type="evidence" value="ECO:0007669"/>
    <property type="project" value="UniProtKB-KW"/>
</dbReference>
<proteinExistence type="predicted"/>
<evidence type="ECO:0000313" key="5">
    <source>
        <dbReference type="EMBL" id="HGU33694.1"/>
    </source>
</evidence>
<keyword evidence="1" id="KW-0813">Transport</keyword>
<keyword evidence="3 5" id="KW-0067">ATP-binding</keyword>
<dbReference type="GO" id="GO:0005886">
    <property type="term" value="C:plasma membrane"/>
    <property type="evidence" value="ECO:0007669"/>
    <property type="project" value="TreeGrafter"/>
</dbReference>
<dbReference type="GO" id="GO:0005304">
    <property type="term" value="F:L-valine transmembrane transporter activity"/>
    <property type="evidence" value="ECO:0007669"/>
    <property type="project" value="TreeGrafter"/>
</dbReference>
<feature type="domain" description="ABC transporter" evidence="4">
    <location>
        <begin position="2"/>
        <end position="243"/>
    </location>
</feature>
<gene>
    <name evidence="5" type="ORF">ENS29_12705</name>
</gene>
<dbReference type="SUPFAM" id="SSF52540">
    <property type="entry name" value="P-loop containing nucleoside triphosphate hydrolases"/>
    <property type="match status" value="1"/>
</dbReference>
<dbReference type="EMBL" id="DSUH01000292">
    <property type="protein sequence ID" value="HGU33694.1"/>
    <property type="molecule type" value="Genomic_DNA"/>
</dbReference>
<keyword evidence="2" id="KW-0547">Nucleotide-binding</keyword>
<evidence type="ECO:0000259" key="4">
    <source>
        <dbReference type="PROSITE" id="PS50893"/>
    </source>
</evidence>
<organism evidence="5">
    <name type="scientific">Desulfatirhabdium butyrativorans</name>
    <dbReference type="NCBI Taxonomy" id="340467"/>
    <lineage>
        <taxon>Bacteria</taxon>
        <taxon>Pseudomonadati</taxon>
        <taxon>Thermodesulfobacteriota</taxon>
        <taxon>Desulfobacteria</taxon>
        <taxon>Desulfobacterales</taxon>
        <taxon>Desulfatirhabdiaceae</taxon>
        <taxon>Desulfatirhabdium</taxon>
    </lineage>
</organism>
<dbReference type="PROSITE" id="PS50893">
    <property type="entry name" value="ABC_TRANSPORTER_2"/>
    <property type="match status" value="1"/>
</dbReference>
<name>A0A7C4VZ14_9BACT</name>